<dbReference type="PANTHER" id="PTHR34856">
    <property type="entry name" value="PROTEIN NRFD"/>
    <property type="match status" value="1"/>
</dbReference>
<feature type="transmembrane region" description="Helical" evidence="7">
    <location>
        <begin position="53"/>
        <end position="71"/>
    </location>
</feature>
<feature type="transmembrane region" description="Helical" evidence="7">
    <location>
        <begin position="161"/>
        <end position="180"/>
    </location>
</feature>
<reference evidence="8 9" key="1">
    <citation type="submission" date="2020-02" db="EMBL/GenBank/DDBJ databases">
        <title>Partial ammonium oxidation to N2 by heterotrophic bacteria.</title>
        <authorList>
            <person name="Wu M."/>
        </authorList>
    </citation>
    <scope>NUCLEOTIDE SEQUENCE [LARGE SCALE GENOMIC DNA]</scope>
    <source>
        <strain evidence="8 9">HO-1</strain>
    </source>
</reference>
<sequence>MSIIEILTPAYEVAWLPWAVQYFFLVGMAATSTVWVWRCAWSRDPALRRLEPALMIVLLCSSIAAPVSLLADLHQPGRFWHFYAHFTPWSWMSLGAILLPVFVGLSVANVLAWWLDKRALWRGLSLALLVSAVSILVYSGFEVMVLRSRPLWNTAFLPVNFALTAALASLGALLLVARFLPGGVAGLPMNYIRRWSLGVVLSLILVALLWLGSGLMGESRSFAAAQELFQTYPVWRLGFLGSCALGLLLLYMLSRPAETLQGTWYSLLCAAFMLGSAWVFRWIIFMAVQGVPKYGAGLYLYTMPLGSDGLLGMLGVLGLCIALIAASTTLLSLFPARHAPLTAQAAQTH</sequence>
<evidence type="ECO:0000313" key="9">
    <source>
        <dbReference type="Proteomes" id="UP000826050"/>
    </source>
</evidence>
<feature type="transmembrane region" description="Helical" evidence="7">
    <location>
        <begin position="233"/>
        <end position="253"/>
    </location>
</feature>
<feature type="transmembrane region" description="Helical" evidence="7">
    <location>
        <begin position="20"/>
        <end position="41"/>
    </location>
</feature>
<name>A0ABX8SST8_9BURK</name>
<proteinExistence type="inferred from homology"/>
<comment type="subcellular location">
    <subcellularLocation>
        <location evidence="1">Cell membrane</location>
        <topology evidence="1">Multi-pass membrane protein</topology>
    </subcellularLocation>
</comment>
<keyword evidence="5 7" id="KW-1133">Transmembrane helix</keyword>
<keyword evidence="3" id="KW-1003">Cell membrane</keyword>
<protein>
    <submittedName>
        <fullName evidence="8">Polysulfide reductase NrfD</fullName>
    </submittedName>
</protein>
<evidence type="ECO:0000313" key="8">
    <source>
        <dbReference type="EMBL" id="QXX79065.1"/>
    </source>
</evidence>
<feature type="transmembrane region" description="Helical" evidence="7">
    <location>
        <begin position="119"/>
        <end position="141"/>
    </location>
</feature>
<evidence type="ECO:0000256" key="6">
    <source>
        <dbReference type="ARBA" id="ARBA00023136"/>
    </source>
</evidence>
<evidence type="ECO:0000256" key="7">
    <source>
        <dbReference type="SAM" id="Phobius"/>
    </source>
</evidence>
<keyword evidence="9" id="KW-1185">Reference proteome</keyword>
<dbReference type="Gene3D" id="1.20.1630.10">
    <property type="entry name" value="Formate dehydrogenase/DMSO reductase domain"/>
    <property type="match status" value="1"/>
</dbReference>
<evidence type="ECO:0000256" key="2">
    <source>
        <dbReference type="ARBA" id="ARBA00008929"/>
    </source>
</evidence>
<comment type="similarity">
    <text evidence="2">Belongs to the NrfD family.</text>
</comment>
<dbReference type="RefSeq" id="WP_131071771.1">
    <property type="nucleotide sequence ID" value="NZ_CP049362.1"/>
</dbReference>
<keyword evidence="4 7" id="KW-0812">Transmembrane</keyword>
<feature type="transmembrane region" description="Helical" evidence="7">
    <location>
        <begin position="265"/>
        <end position="289"/>
    </location>
</feature>
<dbReference type="Proteomes" id="UP000826050">
    <property type="component" value="Chromosome"/>
</dbReference>
<feature type="transmembrane region" description="Helical" evidence="7">
    <location>
        <begin position="91"/>
        <end position="112"/>
    </location>
</feature>
<feature type="transmembrane region" description="Helical" evidence="7">
    <location>
        <begin position="192"/>
        <end position="213"/>
    </location>
</feature>
<dbReference type="PANTHER" id="PTHR34856:SF2">
    <property type="entry name" value="PROTEIN NRFD"/>
    <property type="match status" value="1"/>
</dbReference>
<dbReference type="EMBL" id="CP049362">
    <property type="protein sequence ID" value="QXX79065.1"/>
    <property type="molecule type" value="Genomic_DNA"/>
</dbReference>
<dbReference type="InterPro" id="IPR005614">
    <property type="entry name" value="NrfD-like"/>
</dbReference>
<organism evidence="8 9">
    <name type="scientific">Alcaligenes ammonioxydans</name>
    <dbReference type="NCBI Taxonomy" id="2582914"/>
    <lineage>
        <taxon>Bacteria</taxon>
        <taxon>Pseudomonadati</taxon>
        <taxon>Pseudomonadota</taxon>
        <taxon>Betaproteobacteria</taxon>
        <taxon>Burkholderiales</taxon>
        <taxon>Alcaligenaceae</taxon>
        <taxon>Alcaligenes</taxon>
    </lineage>
</organism>
<feature type="transmembrane region" description="Helical" evidence="7">
    <location>
        <begin position="309"/>
        <end position="334"/>
    </location>
</feature>
<evidence type="ECO:0000256" key="5">
    <source>
        <dbReference type="ARBA" id="ARBA00022989"/>
    </source>
</evidence>
<evidence type="ECO:0000256" key="4">
    <source>
        <dbReference type="ARBA" id="ARBA00022692"/>
    </source>
</evidence>
<dbReference type="Pfam" id="PF03916">
    <property type="entry name" value="NrfD"/>
    <property type="match status" value="1"/>
</dbReference>
<dbReference type="InterPro" id="IPR052049">
    <property type="entry name" value="Electron_transfer_protein"/>
</dbReference>
<evidence type="ECO:0000256" key="1">
    <source>
        <dbReference type="ARBA" id="ARBA00004651"/>
    </source>
</evidence>
<evidence type="ECO:0000256" key="3">
    <source>
        <dbReference type="ARBA" id="ARBA00022475"/>
    </source>
</evidence>
<accession>A0ABX8SST8</accession>
<keyword evidence="6 7" id="KW-0472">Membrane</keyword>
<gene>
    <name evidence="8" type="primary">nrfD</name>
    <name evidence="8" type="ORF">FE795_08565</name>
</gene>